<dbReference type="EMBL" id="WJYA01000004">
    <property type="protein sequence ID" value="MTE26754.1"/>
    <property type="molecule type" value="Genomic_DNA"/>
</dbReference>
<evidence type="ECO:0000313" key="2">
    <source>
        <dbReference type="Proteomes" id="UP000447545"/>
    </source>
</evidence>
<organism evidence="1 2">
    <name type="scientific">Winogradskyella ouciana</name>
    <dbReference type="NCBI Taxonomy" id="2608631"/>
    <lineage>
        <taxon>Bacteria</taxon>
        <taxon>Pseudomonadati</taxon>
        <taxon>Bacteroidota</taxon>
        <taxon>Flavobacteriia</taxon>
        <taxon>Flavobacteriales</taxon>
        <taxon>Flavobacteriaceae</taxon>
        <taxon>Winogradskyella</taxon>
    </lineage>
</organism>
<sequence>MKFLDRFLRDWRIKKTEPYVEQGDKVLDIGCFDATLFEKLSMKPIGESLGLDPLLKRTITGKNYALLKGKFPEDLPKGKKFNCITMLAVLEHIPKEEQSKLSNYCYKYLESKGRIIITVPSPFVDHILWVLSKLRLIDGMSLEEHYGFKAKDTPKLFDKNQFKLLNHHTFQLGLNNLFVFEKIG</sequence>
<dbReference type="RefSeq" id="WP_155088561.1">
    <property type="nucleotide sequence ID" value="NZ_WJYA01000004.1"/>
</dbReference>
<accession>A0A7K1GE96</accession>
<evidence type="ECO:0008006" key="3">
    <source>
        <dbReference type="Google" id="ProtNLM"/>
    </source>
</evidence>
<dbReference type="Pfam" id="PF13489">
    <property type="entry name" value="Methyltransf_23"/>
    <property type="match status" value="1"/>
</dbReference>
<reference evidence="1 2" key="1">
    <citation type="submission" date="2019-11" db="EMBL/GenBank/DDBJ databases">
        <title>Winogradskyella ouciana sp. nov., isolated from the hadal seawater of the Mariana Trench.</title>
        <authorList>
            <person name="Liu R."/>
        </authorList>
    </citation>
    <scope>NUCLEOTIDE SEQUENCE [LARGE SCALE GENOMIC DNA]</scope>
    <source>
        <strain evidence="1 2">ZXX205</strain>
    </source>
</reference>
<dbReference type="AlphaFoldDB" id="A0A7K1GE96"/>
<gene>
    <name evidence="1" type="ORF">F1003_07395</name>
</gene>
<dbReference type="SUPFAM" id="SSF53335">
    <property type="entry name" value="S-adenosyl-L-methionine-dependent methyltransferases"/>
    <property type="match status" value="1"/>
</dbReference>
<dbReference type="Proteomes" id="UP000447545">
    <property type="component" value="Unassembled WGS sequence"/>
</dbReference>
<proteinExistence type="predicted"/>
<dbReference type="InterPro" id="IPR029063">
    <property type="entry name" value="SAM-dependent_MTases_sf"/>
</dbReference>
<dbReference type="Gene3D" id="3.40.50.150">
    <property type="entry name" value="Vaccinia Virus protein VP39"/>
    <property type="match status" value="1"/>
</dbReference>
<keyword evidence="2" id="KW-1185">Reference proteome</keyword>
<evidence type="ECO:0000313" key="1">
    <source>
        <dbReference type="EMBL" id="MTE26754.1"/>
    </source>
</evidence>
<comment type="caution">
    <text evidence="1">The sequence shown here is derived from an EMBL/GenBank/DDBJ whole genome shotgun (WGS) entry which is preliminary data.</text>
</comment>
<name>A0A7K1GE96_9FLAO</name>
<protein>
    <recommendedName>
        <fullName evidence="3">Methyltransferase domain-containing protein</fullName>
    </recommendedName>
</protein>